<dbReference type="PANTHER" id="PTHR43227">
    <property type="entry name" value="BLL4140 PROTEIN"/>
    <property type="match status" value="1"/>
</dbReference>
<organism evidence="9 10">
    <name type="scientific">Blautia pseudococcoides</name>
    <dbReference type="NCBI Taxonomy" id="1796616"/>
    <lineage>
        <taxon>Bacteria</taxon>
        <taxon>Bacillati</taxon>
        <taxon>Bacillota</taxon>
        <taxon>Clostridia</taxon>
        <taxon>Lachnospirales</taxon>
        <taxon>Lachnospiraceae</taxon>
        <taxon>Blautia</taxon>
    </lineage>
</organism>
<dbReference type="Gene3D" id="1.10.3720.10">
    <property type="entry name" value="MetI-like"/>
    <property type="match status" value="1"/>
</dbReference>
<feature type="transmembrane region" description="Helical" evidence="7">
    <location>
        <begin position="200"/>
        <end position="222"/>
    </location>
</feature>
<dbReference type="InterPro" id="IPR050809">
    <property type="entry name" value="UgpAE/MalFG_permease"/>
</dbReference>
<evidence type="ECO:0000313" key="10">
    <source>
        <dbReference type="Proteomes" id="UP000092574"/>
    </source>
</evidence>
<evidence type="ECO:0000256" key="3">
    <source>
        <dbReference type="ARBA" id="ARBA00022475"/>
    </source>
</evidence>
<evidence type="ECO:0000313" key="9">
    <source>
        <dbReference type="EMBL" id="ANU77261.1"/>
    </source>
</evidence>
<feature type="transmembrane region" description="Helical" evidence="7">
    <location>
        <begin position="254"/>
        <end position="274"/>
    </location>
</feature>
<dbReference type="STRING" id="1796616.A4V09_16810"/>
<evidence type="ECO:0000256" key="6">
    <source>
        <dbReference type="ARBA" id="ARBA00023136"/>
    </source>
</evidence>
<evidence type="ECO:0000259" key="8">
    <source>
        <dbReference type="PROSITE" id="PS50928"/>
    </source>
</evidence>
<dbReference type="RefSeq" id="WP_065543390.1">
    <property type="nucleotide sequence ID" value="NZ_CP015405.2"/>
</dbReference>
<evidence type="ECO:0000256" key="7">
    <source>
        <dbReference type="RuleBase" id="RU363032"/>
    </source>
</evidence>
<evidence type="ECO:0000256" key="2">
    <source>
        <dbReference type="ARBA" id="ARBA00022448"/>
    </source>
</evidence>
<keyword evidence="6 7" id="KW-0472">Membrane</keyword>
<dbReference type="PANTHER" id="PTHR43227:SF11">
    <property type="entry name" value="BLL4140 PROTEIN"/>
    <property type="match status" value="1"/>
</dbReference>
<dbReference type="InterPro" id="IPR000515">
    <property type="entry name" value="MetI-like"/>
</dbReference>
<dbReference type="Proteomes" id="UP000092574">
    <property type="component" value="Chromosome"/>
</dbReference>
<dbReference type="GO" id="GO:0005886">
    <property type="term" value="C:plasma membrane"/>
    <property type="evidence" value="ECO:0007669"/>
    <property type="project" value="UniProtKB-SubCell"/>
</dbReference>
<feature type="transmembrane region" description="Helical" evidence="7">
    <location>
        <begin position="7"/>
        <end position="27"/>
    </location>
</feature>
<keyword evidence="5 7" id="KW-1133">Transmembrane helix</keyword>
<dbReference type="SUPFAM" id="SSF161098">
    <property type="entry name" value="MetI-like"/>
    <property type="match status" value="1"/>
</dbReference>
<evidence type="ECO:0000256" key="1">
    <source>
        <dbReference type="ARBA" id="ARBA00004651"/>
    </source>
</evidence>
<feature type="transmembrane region" description="Helical" evidence="7">
    <location>
        <begin position="148"/>
        <end position="170"/>
    </location>
</feature>
<feature type="transmembrane region" description="Helical" evidence="7">
    <location>
        <begin position="101"/>
        <end position="122"/>
    </location>
</feature>
<evidence type="ECO:0000256" key="4">
    <source>
        <dbReference type="ARBA" id="ARBA00022692"/>
    </source>
</evidence>
<dbReference type="AlphaFoldDB" id="A0A1C7IC88"/>
<feature type="transmembrane region" description="Helical" evidence="7">
    <location>
        <begin position="68"/>
        <end position="89"/>
    </location>
</feature>
<dbReference type="Pfam" id="PF00528">
    <property type="entry name" value="BPD_transp_1"/>
    <property type="match status" value="1"/>
</dbReference>
<dbReference type="KEGG" id="byl:A4V09_16810"/>
<name>A0A1C7IC88_9FIRM</name>
<dbReference type="PROSITE" id="PS50928">
    <property type="entry name" value="ABC_TM1"/>
    <property type="match status" value="1"/>
</dbReference>
<keyword evidence="4 7" id="KW-0812">Transmembrane</keyword>
<sequence>MKKNRAYMVIIIPMLVLFFTFHTFSFLKGIFYSFTDWKGYGTWDFVGLTNYLKLWGDEAIGDAYKFTFKYAICATILVNVISLLLALALNAKIKCKNALKAVYFLPYMLSALIVSFVFNFIFSNVLPDLGQKMGIGFLSTNILGQENLAWIGILVVGVWQAVAFNTIIYMSGLQTVDTDIYEASSIDGAGRWTTFWKMTFPLIAPFFTINMVLCVKNFLMVFDQIIAMTNGGPGTSTQSISVLIYKQGFSGAQYAYQSANAVIFFIVIAVISLFQTRVLEKREA</sequence>
<gene>
    <name evidence="9" type="ORF">A4V09_16810</name>
</gene>
<evidence type="ECO:0000256" key="5">
    <source>
        <dbReference type="ARBA" id="ARBA00022989"/>
    </source>
</evidence>
<keyword evidence="3" id="KW-1003">Cell membrane</keyword>
<reference evidence="9" key="1">
    <citation type="submission" date="2017-04" db="EMBL/GenBank/DDBJ databases">
        <title>Complete Genome Sequences of Twelve Strains of a Stable Defined Moderately Diverse Mouse Microbiota 2 (sDMDMm2).</title>
        <authorList>
            <person name="Uchimura Y."/>
            <person name="Wyss M."/>
            <person name="Brugiroux S."/>
            <person name="Limenitakis J.P."/>
            <person name="Stecher B."/>
            <person name="McCoy K.D."/>
            <person name="Macpherson A.J."/>
        </authorList>
    </citation>
    <scope>NUCLEOTIDE SEQUENCE</scope>
    <source>
        <strain evidence="9">YL58</strain>
    </source>
</reference>
<dbReference type="EMBL" id="CP015405">
    <property type="protein sequence ID" value="ANU77261.1"/>
    <property type="molecule type" value="Genomic_DNA"/>
</dbReference>
<comment type="subcellular location">
    <subcellularLocation>
        <location evidence="1 7">Cell membrane</location>
        <topology evidence="1 7">Multi-pass membrane protein</topology>
    </subcellularLocation>
</comment>
<protein>
    <submittedName>
        <fullName evidence="9">Sugar ABC transporter permease</fullName>
    </submittedName>
</protein>
<dbReference type="OrthoDB" id="9786413at2"/>
<keyword evidence="2 7" id="KW-0813">Transport</keyword>
<comment type="similarity">
    <text evidence="7">Belongs to the binding-protein-dependent transport system permease family.</text>
</comment>
<dbReference type="InterPro" id="IPR035906">
    <property type="entry name" value="MetI-like_sf"/>
</dbReference>
<dbReference type="CDD" id="cd06261">
    <property type="entry name" value="TM_PBP2"/>
    <property type="match status" value="1"/>
</dbReference>
<keyword evidence="10" id="KW-1185">Reference proteome</keyword>
<dbReference type="GO" id="GO:0055085">
    <property type="term" value="P:transmembrane transport"/>
    <property type="evidence" value="ECO:0007669"/>
    <property type="project" value="InterPro"/>
</dbReference>
<proteinExistence type="inferred from homology"/>
<accession>A0A1C7IC88</accession>
<feature type="domain" description="ABC transmembrane type-1" evidence="8">
    <location>
        <begin position="64"/>
        <end position="275"/>
    </location>
</feature>